<gene>
    <name evidence="1" type="ORF">ACFQMG_31165</name>
</gene>
<reference evidence="2" key="1">
    <citation type="journal article" date="2019" name="Int. J. Syst. Evol. Microbiol.">
        <title>The Global Catalogue of Microorganisms (GCM) 10K type strain sequencing project: providing services to taxonomists for standard genome sequencing and annotation.</title>
        <authorList>
            <consortium name="The Broad Institute Genomics Platform"/>
            <consortium name="The Broad Institute Genome Sequencing Center for Infectious Disease"/>
            <person name="Wu L."/>
            <person name="Ma J."/>
        </authorList>
    </citation>
    <scope>NUCLEOTIDE SEQUENCE [LARGE SCALE GENOMIC DNA]</scope>
    <source>
        <strain evidence="2">CGMCC 1.12859</strain>
    </source>
</reference>
<accession>A0ABW2G6K5</accession>
<proteinExistence type="predicted"/>
<dbReference type="RefSeq" id="WP_380232581.1">
    <property type="nucleotide sequence ID" value="NZ_JBHSVH010000002.1"/>
</dbReference>
<evidence type="ECO:0000313" key="2">
    <source>
        <dbReference type="Proteomes" id="UP001596435"/>
    </source>
</evidence>
<name>A0ABW2G6K5_9ACTN</name>
<organism evidence="1 2">
    <name type="scientific">Kitasatospora paranensis</name>
    <dbReference type="NCBI Taxonomy" id="258053"/>
    <lineage>
        <taxon>Bacteria</taxon>
        <taxon>Bacillati</taxon>
        <taxon>Actinomycetota</taxon>
        <taxon>Actinomycetes</taxon>
        <taxon>Kitasatosporales</taxon>
        <taxon>Streptomycetaceae</taxon>
        <taxon>Kitasatospora</taxon>
    </lineage>
</organism>
<dbReference type="Proteomes" id="UP001596435">
    <property type="component" value="Unassembled WGS sequence"/>
</dbReference>
<keyword evidence="2" id="KW-1185">Reference proteome</keyword>
<sequence>MSDARFEAGLAWARVWAKEHGSSLAAPARASIGSYPIGTWLSELRAAAQVPAGEPGALAAARRASLEEIDPFWCPTWPIVRQRAYSVARMWWLESAGKVD</sequence>
<evidence type="ECO:0008006" key="3">
    <source>
        <dbReference type="Google" id="ProtNLM"/>
    </source>
</evidence>
<protein>
    <recommendedName>
        <fullName evidence="3">Helicase-associated domain-containing protein</fullName>
    </recommendedName>
</protein>
<dbReference type="EMBL" id="JBHTAJ010000086">
    <property type="protein sequence ID" value="MFC7184017.1"/>
    <property type="molecule type" value="Genomic_DNA"/>
</dbReference>
<comment type="caution">
    <text evidence="1">The sequence shown here is derived from an EMBL/GenBank/DDBJ whole genome shotgun (WGS) entry which is preliminary data.</text>
</comment>
<evidence type="ECO:0000313" key="1">
    <source>
        <dbReference type="EMBL" id="MFC7184017.1"/>
    </source>
</evidence>